<evidence type="ECO:0000256" key="1">
    <source>
        <dbReference type="ARBA" id="ARBA00004571"/>
    </source>
</evidence>
<keyword evidence="5 7" id="KW-0472">Membrane</keyword>
<sequence>MRSYLRILLLLLFGFSISVYGQKREISGIVTDTDGIPLAGANIVERGTSNGTITDFNGRFSLEINVSSDKIGISFIGYQTLQLQLTEKGFYEITLSVSSNELSEVIVTALGMKREEKALGYAVQKLKGSEVSTVKSTNLVAALAGKLSGVYITGSANGPTASANINIRGTASLLGNNQPLFVVNGLPITNRLNSFDDGLNGSSTIDFGNAAQLINADDIASVNILKGPATSALYGSRAANGVVLIQTKTGRETGGQEVEFNSSTTFESILKLPDYQNTYGFGGGGKYSYLDGTNYIGDKEYYEAYGENWGPEMNGQLIKQFNSGGQPVPFTPAADNVKNFFRTGISTINNVSINNYKEDGNSRLSYTNLFNEGIMPNTGLKRNTVQVHIGRKLLENKLNVNFNAIYTNSVSDNIPNAGYDESSSVMYGWLWFPRQVKIGDLRDYWTPGQEGVQQRYVENLWVNNPWFIAYENTNAFKNNRIITHAEFHYDLTNRIFFRLRYGADILAEERQYKRAPSTKAVLLGSYREDEISFNESNAEFLFGYQSRRNELGNFNFDIKAGGNLMRQRTNLLIADNPELEFFGTEPGIYSLANARSGVLVSSQKARTGINSLFGLVSLSYLNRLFLDLTYRNDWNSTLVNPGEGLQYSNYSFGYPSVALSALLSDFLALPETTFLKLKTSYAEVGNGAPAFAFDNTFTSQPAFGNQAVFSTNRTITDPDLTNERTKAYEFGLDMRLWSGRLKADLTYYNMLSFDQVIFLPVSKTSGYDFNLTNGGEIRNKGIELTLAGRLIDKNDFSWDITFNAGRNRAIVESLPDAVKGGRYSVIADLYPGDEGGADLEYVAEEGKAFGQLYGLGFERGPDGRIIHENGLPLLTKEKVSAGSFQPDWRLGIYNSFKYKSVTLGFLLDGQLGGKIYSRSHALYATGGAITNNDDPNLNLSTLQGRTVYSVGYDSNGDPVYTLVNEGGVIGPGWKYDPNGQLVENDVVVPAGGAGYTGYFYNYYGNGFNRDNIEAATYDATYFKLRELSLTYKVPELFSRKIGISRLRVSLIGRNLFLWSKVPTIDPETFSIRNGIFINGFESTSFPSTRSIGIGINAGF</sequence>
<dbReference type="InterPro" id="IPR023996">
    <property type="entry name" value="TonB-dep_OMP_SusC/RagA"/>
</dbReference>
<comment type="caution">
    <text evidence="9">The sequence shown here is derived from an EMBL/GenBank/DDBJ whole genome shotgun (WGS) entry which is preliminary data.</text>
</comment>
<keyword evidence="10" id="KW-1185">Reference proteome</keyword>
<evidence type="ECO:0000313" key="10">
    <source>
        <dbReference type="Proteomes" id="UP000468581"/>
    </source>
</evidence>
<keyword evidence="3 7" id="KW-1134">Transmembrane beta strand</keyword>
<keyword evidence="4 7" id="KW-0812">Transmembrane</keyword>
<gene>
    <name evidence="9" type="ORF">GWK08_10715</name>
</gene>
<dbReference type="InterPro" id="IPR012910">
    <property type="entry name" value="Plug_dom"/>
</dbReference>
<dbReference type="GO" id="GO:0009279">
    <property type="term" value="C:cell outer membrane"/>
    <property type="evidence" value="ECO:0007669"/>
    <property type="project" value="UniProtKB-SubCell"/>
</dbReference>
<feature type="domain" description="TonB-dependent receptor plug" evidence="8">
    <location>
        <begin position="120"/>
        <end position="242"/>
    </location>
</feature>
<dbReference type="Pfam" id="PF07715">
    <property type="entry name" value="Plug"/>
    <property type="match status" value="1"/>
</dbReference>
<dbReference type="SUPFAM" id="SSF56935">
    <property type="entry name" value="Porins"/>
    <property type="match status" value="1"/>
</dbReference>
<dbReference type="InterPro" id="IPR023997">
    <property type="entry name" value="TonB-dep_OMP_SusC/RagA_CS"/>
</dbReference>
<dbReference type="Gene3D" id="2.40.170.20">
    <property type="entry name" value="TonB-dependent receptor, beta-barrel domain"/>
    <property type="match status" value="1"/>
</dbReference>
<evidence type="ECO:0000256" key="4">
    <source>
        <dbReference type="ARBA" id="ARBA00022692"/>
    </source>
</evidence>
<organism evidence="9 10">
    <name type="scientific">Leptobacterium flavescens</name>
    <dbReference type="NCBI Taxonomy" id="472055"/>
    <lineage>
        <taxon>Bacteria</taxon>
        <taxon>Pseudomonadati</taxon>
        <taxon>Bacteroidota</taxon>
        <taxon>Flavobacteriia</taxon>
        <taxon>Flavobacteriales</taxon>
        <taxon>Flavobacteriaceae</taxon>
        <taxon>Leptobacterium</taxon>
    </lineage>
</organism>
<protein>
    <submittedName>
        <fullName evidence="9">SusC/RagA family TonB-linked outer membrane protein</fullName>
    </submittedName>
</protein>
<dbReference type="NCBIfam" id="TIGR04056">
    <property type="entry name" value="OMP_RagA_SusC"/>
    <property type="match status" value="1"/>
</dbReference>
<dbReference type="Proteomes" id="UP000468581">
    <property type="component" value="Unassembled WGS sequence"/>
</dbReference>
<keyword evidence="2 7" id="KW-0813">Transport</keyword>
<dbReference type="InterPro" id="IPR039426">
    <property type="entry name" value="TonB-dep_rcpt-like"/>
</dbReference>
<dbReference type="InterPro" id="IPR008969">
    <property type="entry name" value="CarboxyPept-like_regulatory"/>
</dbReference>
<evidence type="ECO:0000256" key="3">
    <source>
        <dbReference type="ARBA" id="ARBA00022452"/>
    </source>
</evidence>
<keyword evidence="6 7" id="KW-0998">Cell outer membrane</keyword>
<comment type="similarity">
    <text evidence="7">Belongs to the TonB-dependent receptor family.</text>
</comment>
<dbReference type="SUPFAM" id="SSF49464">
    <property type="entry name" value="Carboxypeptidase regulatory domain-like"/>
    <property type="match status" value="1"/>
</dbReference>
<evidence type="ECO:0000256" key="6">
    <source>
        <dbReference type="ARBA" id="ARBA00023237"/>
    </source>
</evidence>
<evidence type="ECO:0000313" key="9">
    <source>
        <dbReference type="EMBL" id="NER13914.1"/>
    </source>
</evidence>
<dbReference type="EMBL" id="JAABOO010000002">
    <property type="protein sequence ID" value="NER13914.1"/>
    <property type="molecule type" value="Genomic_DNA"/>
</dbReference>
<evidence type="ECO:0000259" key="8">
    <source>
        <dbReference type="Pfam" id="PF07715"/>
    </source>
</evidence>
<dbReference type="PROSITE" id="PS52016">
    <property type="entry name" value="TONB_DEPENDENT_REC_3"/>
    <property type="match status" value="1"/>
</dbReference>
<evidence type="ECO:0000256" key="5">
    <source>
        <dbReference type="ARBA" id="ARBA00023136"/>
    </source>
</evidence>
<dbReference type="Gene3D" id="2.170.130.10">
    <property type="entry name" value="TonB-dependent receptor, plug domain"/>
    <property type="match status" value="1"/>
</dbReference>
<dbReference type="Gene3D" id="2.60.40.1120">
    <property type="entry name" value="Carboxypeptidase-like, regulatory domain"/>
    <property type="match status" value="1"/>
</dbReference>
<dbReference type="InterPro" id="IPR037066">
    <property type="entry name" value="Plug_dom_sf"/>
</dbReference>
<evidence type="ECO:0000256" key="2">
    <source>
        <dbReference type="ARBA" id="ARBA00022448"/>
    </source>
</evidence>
<proteinExistence type="inferred from homology"/>
<evidence type="ECO:0000256" key="7">
    <source>
        <dbReference type="PROSITE-ProRule" id="PRU01360"/>
    </source>
</evidence>
<dbReference type="AlphaFoldDB" id="A0A6P0UL16"/>
<comment type="subcellular location">
    <subcellularLocation>
        <location evidence="1 7">Cell outer membrane</location>
        <topology evidence="1 7">Multi-pass membrane protein</topology>
    </subcellularLocation>
</comment>
<dbReference type="InterPro" id="IPR036942">
    <property type="entry name" value="Beta-barrel_TonB_sf"/>
</dbReference>
<accession>A0A6P0UL16</accession>
<name>A0A6P0UL16_9FLAO</name>
<dbReference type="RefSeq" id="WP_163607134.1">
    <property type="nucleotide sequence ID" value="NZ_JAABOO010000002.1"/>
</dbReference>
<dbReference type="NCBIfam" id="TIGR04057">
    <property type="entry name" value="SusC_RagA_signa"/>
    <property type="match status" value="1"/>
</dbReference>
<dbReference type="Pfam" id="PF13715">
    <property type="entry name" value="CarbopepD_reg_2"/>
    <property type="match status" value="1"/>
</dbReference>
<reference evidence="9 10" key="1">
    <citation type="submission" date="2020-01" db="EMBL/GenBank/DDBJ databases">
        <title>Leptobacterium flavescens.</title>
        <authorList>
            <person name="Wang G."/>
        </authorList>
    </citation>
    <scope>NUCLEOTIDE SEQUENCE [LARGE SCALE GENOMIC DNA]</scope>
    <source>
        <strain evidence="9 10">KCTC 22160</strain>
    </source>
</reference>